<feature type="compositionally biased region" description="Low complexity" evidence="1">
    <location>
        <begin position="419"/>
        <end position="432"/>
    </location>
</feature>
<feature type="region of interest" description="Disordered" evidence="1">
    <location>
        <begin position="259"/>
        <end position="363"/>
    </location>
</feature>
<protein>
    <submittedName>
        <fullName evidence="2">Uncharacterized protein</fullName>
    </submittedName>
</protein>
<evidence type="ECO:0000313" key="3">
    <source>
        <dbReference type="Proteomes" id="UP000279259"/>
    </source>
</evidence>
<feature type="compositionally biased region" description="Polar residues" evidence="1">
    <location>
        <begin position="89"/>
        <end position="101"/>
    </location>
</feature>
<name>A0A427YI93_9TREE</name>
<comment type="caution">
    <text evidence="2">The sequence shown here is derived from an EMBL/GenBank/DDBJ whole genome shotgun (WGS) entry which is preliminary data.</text>
</comment>
<feature type="compositionally biased region" description="Basic and acidic residues" evidence="1">
    <location>
        <begin position="697"/>
        <end position="708"/>
    </location>
</feature>
<feature type="region of interest" description="Disordered" evidence="1">
    <location>
        <begin position="1"/>
        <end position="147"/>
    </location>
</feature>
<feature type="region of interest" description="Disordered" evidence="1">
    <location>
        <begin position="187"/>
        <end position="242"/>
    </location>
</feature>
<dbReference type="Proteomes" id="UP000279259">
    <property type="component" value="Unassembled WGS sequence"/>
</dbReference>
<feature type="compositionally biased region" description="Pro residues" evidence="1">
    <location>
        <begin position="308"/>
        <end position="317"/>
    </location>
</feature>
<feature type="compositionally biased region" description="Polar residues" evidence="1">
    <location>
        <begin position="272"/>
        <end position="283"/>
    </location>
</feature>
<feature type="compositionally biased region" description="Low complexity" evidence="1">
    <location>
        <begin position="109"/>
        <end position="147"/>
    </location>
</feature>
<dbReference type="OrthoDB" id="10420393at2759"/>
<feature type="compositionally biased region" description="Polar residues" evidence="1">
    <location>
        <begin position="1"/>
        <end position="10"/>
    </location>
</feature>
<feature type="compositionally biased region" description="Basic and acidic residues" evidence="1">
    <location>
        <begin position="335"/>
        <end position="353"/>
    </location>
</feature>
<feature type="region of interest" description="Disordered" evidence="1">
    <location>
        <begin position="453"/>
        <end position="473"/>
    </location>
</feature>
<feature type="compositionally biased region" description="Polar residues" evidence="1">
    <location>
        <begin position="188"/>
        <end position="197"/>
    </location>
</feature>
<reference evidence="2 3" key="1">
    <citation type="submission" date="2018-11" db="EMBL/GenBank/DDBJ databases">
        <title>Genome sequence of Saitozyma podzolica DSM 27192.</title>
        <authorList>
            <person name="Aliyu H."/>
            <person name="Gorte O."/>
            <person name="Ochsenreither K."/>
        </authorList>
    </citation>
    <scope>NUCLEOTIDE SEQUENCE [LARGE SCALE GENOMIC DNA]</scope>
    <source>
        <strain evidence="2 3">DSM 27192</strain>
    </source>
</reference>
<proteinExistence type="predicted"/>
<evidence type="ECO:0000256" key="1">
    <source>
        <dbReference type="SAM" id="MobiDB-lite"/>
    </source>
</evidence>
<feature type="compositionally biased region" description="Low complexity" evidence="1">
    <location>
        <begin position="65"/>
        <end position="84"/>
    </location>
</feature>
<keyword evidence="3" id="KW-1185">Reference proteome</keyword>
<gene>
    <name evidence="2" type="ORF">EHS25_009980</name>
</gene>
<feature type="compositionally biased region" description="Low complexity" evidence="1">
    <location>
        <begin position="721"/>
        <end position="739"/>
    </location>
</feature>
<feature type="region of interest" description="Disordered" evidence="1">
    <location>
        <begin position="697"/>
        <end position="739"/>
    </location>
</feature>
<sequence length="739" mass="76327">MVGVTQQPLSEVQPAAPRPNPTSQSPSQTGKSPVPPSLQAYHQRLSQHLMSLLRSHAPPTPSNPALASTSASESASTSASSSSLPIPATNPNRRSSLTSPASVRKNSDTSATASTATRSAASLSTSASASASASASGRSGSLSTKISSVSSESSKGVAAVMVPTHPKPSADQLQQPSALAQLVETDENAMSPSTELYTETDPETHTADQDQPASSVVSPGPGSSHNPDGDHLDVEDGMDGVDVPLMTARPELAPRLSSVMLPHMTPSPPVSGITTPAIPQSQFRPAASTPPIPIRSPTGRPQANAHPHPNPRSPVVPSPLGRGKRNTAQRGAPTAEKRAANETRRLSETDAERPILPALGGSFGMDMDNRLGIDLSEDFVAKLGLSLPERPASAMDSRNGNDSVAAPSVTDHATIDVSMSSAPSAPSLPSASIRSTSVSPQMATSSSAVAISKNLLPKPPRKKEERAPPLRPVEIEGDEEYEARRQLRLKRKQAELVSKIGRWWGDVVASGATEVAEEPLEILPNIPSPRLAAASLRGSPGGSTFHLPPIPGLTVIDSRTTLHHPHPQLPRNAPGPEGIISLSKHAQVFPTAAAVTLTSNTADSGILSSSGASGASAATALGMIARPTSAPVIRPTRFDAELAAKLKALEAMLRPDQLAPALPGLPGLANGESSYHHEPPPIEIDGAWRTVEGAVRDKGATRAEKGGAEAEAATVRRRAEAGAADAPAADEFGATKSGR</sequence>
<dbReference type="AlphaFoldDB" id="A0A427YI93"/>
<feature type="compositionally biased region" description="Polar residues" evidence="1">
    <location>
        <begin position="21"/>
        <end position="31"/>
    </location>
</feature>
<feature type="compositionally biased region" description="Low complexity" evidence="1">
    <location>
        <begin position="214"/>
        <end position="224"/>
    </location>
</feature>
<accession>A0A427YI93</accession>
<dbReference type="EMBL" id="RSCD01000009">
    <property type="protein sequence ID" value="RSH90805.1"/>
    <property type="molecule type" value="Genomic_DNA"/>
</dbReference>
<feature type="region of interest" description="Disordered" evidence="1">
    <location>
        <begin position="419"/>
        <end position="439"/>
    </location>
</feature>
<evidence type="ECO:0000313" key="2">
    <source>
        <dbReference type="EMBL" id="RSH90805.1"/>
    </source>
</evidence>
<organism evidence="2 3">
    <name type="scientific">Saitozyma podzolica</name>
    <dbReference type="NCBI Taxonomy" id="1890683"/>
    <lineage>
        <taxon>Eukaryota</taxon>
        <taxon>Fungi</taxon>
        <taxon>Dikarya</taxon>
        <taxon>Basidiomycota</taxon>
        <taxon>Agaricomycotina</taxon>
        <taxon>Tremellomycetes</taxon>
        <taxon>Tremellales</taxon>
        <taxon>Trimorphomycetaceae</taxon>
        <taxon>Saitozyma</taxon>
    </lineage>
</organism>